<dbReference type="PATRIC" id="fig|1331206.3.peg.3597"/>
<accession>A0A158LZK0</accession>
<evidence type="ECO:0000313" key="2">
    <source>
        <dbReference type="EMBL" id="KAK86584.1"/>
    </source>
</evidence>
<keyword evidence="1" id="KW-0812">Transmembrane</keyword>
<sequence>MKKSVAITSGVIIVGVGVWLGATWYTGKRIEEQTQQYLVQANDKLAAAVPGVGIRIEQDHYARGFFSSHAQYTITFTTEKTEEDNKPLIVAVTSEIEHGPFPAGALARGKWLPQLAFIHSELANNEVVKPFFDMAQGKPPLWSDSVLSYNGQADGTGGIAALSFKDDKGTFRFSGATVHSLYDNRDQSIKGRIESDDLLLDVIEDGEPLHAHVSGMGMDIDSRMGKFGLSIGTSALLIKSLEIGSAGLDSPVAINDLGYALDVSEDDAYVAGKAVYKIGKISVAKEDFGGGELALSVAHLDGPTMKIFSDTYKQMARGLMAGRGTDEGLRDEQIGSLIENGGKLLAAKPSLAVDQFVWRNAAGESRFSLKLDLTKPQSDAGTGEDFIQSGAEFLQKAIKRIDASLQISKPMAVALGAQILQLRGADAAEARNEAEENIQAVAGMAEMMNLGRNDGDNIVSTFSYADGRGELNGKEVPVKEWLAELANAGGAAMDEDESESPIVDELDAETVADIIDAAGYEYGYDEGKKVFTVLAEELSPTDITVALLCEPDCDKLRMTAVYGDQTPPTAAVIKHWNAEYAEFGQASLNKQGKAVLQYDVDVSEGLSLDMIQMFLEGFLAVADDFPEPPDEH</sequence>
<keyword evidence="1" id="KW-1133">Transmembrane helix</keyword>
<gene>
    <name evidence="2" type="ORF">L497_2189</name>
</gene>
<dbReference type="Proteomes" id="UP000026682">
    <property type="component" value="Unassembled WGS sequence"/>
</dbReference>
<reference evidence="2 3" key="1">
    <citation type="submission" date="2014-03" db="EMBL/GenBank/DDBJ databases">
        <title>Genome sequence of Bordetella holmseii.</title>
        <authorList>
            <person name="Harvill E."/>
            <person name="Goodfield L.L."/>
            <person name="Ivanov Y."/>
            <person name="Meyer J.A."/>
            <person name="Newth C."/>
            <person name="Cassiday P."/>
            <person name="Tondella M.L."/>
            <person name="Liao P."/>
            <person name="Zimmerman J."/>
            <person name="Meert K."/>
            <person name="Wessel D."/>
            <person name="Berger J."/>
            <person name="Dean J.M."/>
            <person name="Holubkov R."/>
            <person name="Burr J."/>
            <person name="Liu T."/>
            <person name="Brinkac L.M."/>
            <person name="Sanka R."/>
            <person name="Kim M."/>
            <person name="Losada L."/>
        </authorList>
    </citation>
    <scope>NUCLEOTIDE SEQUENCE [LARGE SCALE GENOMIC DNA]</scope>
    <source>
        <strain evidence="2 3">CDC-H585-BH</strain>
    </source>
</reference>
<name>A0A158LZK0_9BORD</name>
<comment type="caution">
    <text evidence="2">The sequence shown here is derived from an EMBL/GenBank/DDBJ whole genome shotgun (WGS) entry which is preliminary data.</text>
</comment>
<dbReference type="Pfam" id="PF10722">
    <property type="entry name" value="YbjN"/>
    <property type="match status" value="1"/>
</dbReference>
<evidence type="ECO:0000313" key="3">
    <source>
        <dbReference type="Proteomes" id="UP000026682"/>
    </source>
</evidence>
<dbReference type="InterPro" id="IPR010352">
    <property type="entry name" value="DUF945"/>
</dbReference>
<protein>
    <submittedName>
        <fullName evidence="2">PF06097 family protein</fullName>
    </submittedName>
</protein>
<keyword evidence="1" id="KW-0472">Membrane</keyword>
<dbReference type="RefSeq" id="WP_005015508.1">
    <property type="nucleotide sequence ID" value="NZ_JFZZ01000148.1"/>
</dbReference>
<organism evidence="2 3">
    <name type="scientific">Bordetella holmesii CDC-H585-BH</name>
    <dbReference type="NCBI Taxonomy" id="1331206"/>
    <lineage>
        <taxon>Bacteria</taxon>
        <taxon>Pseudomonadati</taxon>
        <taxon>Pseudomonadota</taxon>
        <taxon>Betaproteobacteria</taxon>
        <taxon>Burkholderiales</taxon>
        <taxon>Alcaligenaceae</taxon>
        <taxon>Bordetella</taxon>
    </lineage>
</organism>
<dbReference type="GeneID" id="93119056"/>
<proteinExistence type="predicted"/>
<dbReference type="InterPro" id="IPR019660">
    <property type="entry name" value="Put_sensory_transdc_reg_YbjN"/>
</dbReference>
<dbReference type="EMBL" id="JFZZ01000148">
    <property type="protein sequence ID" value="KAK86584.1"/>
    <property type="molecule type" value="Genomic_DNA"/>
</dbReference>
<dbReference type="Pfam" id="PF06097">
    <property type="entry name" value="DUF945"/>
    <property type="match status" value="1"/>
</dbReference>
<feature type="transmembrane region" description="Helical" evidence="1">
    <location>
        <begin position="5"/>
        <end position="25"/>
    </location>
</feature>
<dbReference type="STRING" id="35814.BBB42_14045"/>
<evidence type="ECO:0000256" key="1">
    <source>
        <dbReference type="SAM" id="Phobius"/>
    </source>
</evidence>
<dbReference type="AlphaFoldDB" id="A0A158LZK0"/>